<gene>
    <name evidence="2" type="ORF">FGF68_01375</name>
</gene>
<keyword evidence="3" id="KW-1185">Reference proteome</keyword>
<protein>
    <submittedName>
        <fullName evidence="2">NAD-dependent epimerase/dehydratase family protein</fullName>
    </submittedName>
</protein>
<dbReference type="PANTHER" id="PTHR48079:SF6">
    <property type="entry name" value="NAD(P)-BINDING DOMAIN-CONTAINING PROTEIN-RELATED"/>
    <property type="match status" value="1"/>
</dbReference>
<dbReference type="Proteomes" id="UP000309544">
    <property type="component" value="Unassembled WGS sequence"/>
</dbReference>
<dbReference type="PANTHER" id="PTHR48079">
    <property type="entry name" value="PROTEIN YEEZ"/>
    <property type="match status" value="1"/>
</dbReference>
<dbReference type="Pfam" id="PF01370">
    <property type="entry name" value="Epimerase"/>
    <property type="match status" value="1"/>
</dbReference>
<name>A0A5C4S418_PROVB</name>
<dbReference type="GO" id="GO:0005737">
    <property type="term" value="C:cytoplasm"/>
    <property type="evidence" value="ECO:0007669"/>
    <property type="project" value="TreeGrafter"/>
</dbReference>
<dbReference type="RefSeq" id="WP_139626078.1">
    <property type="nucleotide sequence ID" value="NZ_VDCI01000001.1"/>
</dbReference>
<reference evidence="2 3" key="1">
    <citation type="submission" date="2019-05" db="EMBL/GenBank/DDBJ databases">
        <title>Draft Whole-Genome sequence of the green sulfur bacterium Prosthecochloris vibrioformis DSM 260.</title>
        <authorList>
            <person name="Meyer T.E."/>
            <person name="Kyndt J.A."/>
        </authorList>
    </citation>
    <scope>NUCLEOTIDE SEQUENCE [LARGE SCALE GENOMIC DNA]</scope>
    <source>
        <strain evidence="2 3">DSM 260</strain>
    </source>
</reference>
<sequence length="333" mass="36635">MKTTALVTGATGFIGSRLVNALQERGIDVRILIRPESNSSRAAGLKAEVVRGRYNDPATLRNALAGVDMVFHLAGVTKAIDASGYRDGNVKPTENLLREAYRENPGLQRFVYVSSQAAAGPAPAAEPGVREDELPRPVSMYGKSKLEAEEVCRAWMDRVPVTIVRPPAVYGPGDRDVLQFFSMLQNRLMLAAGDGRTQRFSMMYVDDLVEGIIRAALEPKAKGEVYFLTSPRGYSWDEVASAARRELGVGFFLKLPLPKPLVRGLGSIMGRVGELRGAPQLLNSDKASEMVQDFWVCDPGKAQRELDFTASTSLETGLKKTIAWYRKEGWLRK</sequence>
<dbReference type="InterPro" id="IPR001509">
    <property type="entry name" value="Epimerase_deHydtase"/>
</dbReference>
<dbReference type="InterPro" id="IPR036291">
    <property type="entry name" value="NAD(P)-bd_dom_sf"/>
</dbReference>
<proteinExistence type="predicted"/>
<feature type="domain" description="NAD-dependent epimerase/dehydratase" evidence="1">
    <location>
        <begin position="5"/>
        <end position="226"/>
    </location>
</feature>
<evidence type="ECO:0000259" key="1">
    <source>
        <dbReference type="Pfam" id="PF01370"/>
    </source>
</evidence>
<comment type="caution">
    <text evidence="2">The sequence shown here is derived from an EMBL/GenBank/DDBJ whole genome shotgun (WGS) entry which is preliminary data.</text>
</comment>
<evidence type="ECO:0000313" key="3">
    <source>
        <dbReference type="Proteomes" id="UP000309544"/>
    </source>
</evidence>
<dbReference type="SUPFAM" id="SSF51735">
    <property type="entry name" value="NAD(P)-binding Rossmann-fold domains"/>
    <property type="match status" value="1"/>
</dbReference>
<dbReference type="EMBL" id="VDCI01000001">
    <property type="protein sequence ID" value="TNJ37857.1"/>
    <property type="molecule type" value="Genomic_DNA"/>
</dbReference>
<accession>A0A5C4S418</accession>
<dbReference type="InterPro" id="IPR051783">
    <property type="entry name" value="NAD(P)-dependent_oxidoreduct"/>
</dbReference>
<dbReference type="Gene3D" id="3.40.50.720">
    <property type="entry name" value="NAD(P)-binding Rossmann-like Domain"/>
    <property type="match status" value="1"/>
</dbReference>
<evidence type="ECO:0000313" key="2">
    <source>
        <dbReference type="EMBL" id="TNJ37857.1"/>
    </source>
</evidence>
<organism evidence="2 3">
    <name type="scientific">Prosthecochloris vibrioformis</name>
    <name type="common">Chlorobium vibrioforme</name>
    <dbReference type="NCBI Taxonomy" id="1098"/>
    <lineage>
        <taxon>Bacteria</taxon>
        <taxon>Pseudomonadati</taxon>
        <taxon>Chlorobiota</taxon>
        <taxon>Chlorobiia</taxon>
        <taxon>Chlorobiales</taxon>
        <taxon>Chlorobiaceae</taxon>
        <taxon>Prosthecochloris</taxon>
    </lineage>
</organism>
<dbReference type="AlphaFoldDB" id="A0A5C4S418"/>
<dbReference type="GO" id="GO:0004029">
    <property type="term" value="F:aldehyde dehydrogenase (NAD+) activity"/>
    <property type="evidence" value="ECO:0007669"/>
    <property type="project" value="TreeGrafter"/>
</dbReference>